<keyword evidence="1" id="KW-0805">Transcription regulation</keyword>
<dbReference type="Pfam" id="PF18556">
    <property type="entry name" value="TetR_C_35"/>
    <property type="match status" value="1"/>
</dbReference>
<organism evidence="7 8">
    <name type="scientific">Saccharothrix algeriensis</name>
    <dbReference type="NCBI Taxonomy" id="173560"/>
    <lineage>
        <taxon>Bacteria</taxon>
        <taxon>Bacillati</taxon>
        <taxon>Actinomycetota</taxon>
        <taxon>Actinomycetes</taxon>
        <taxon>Pseudonocardiales</taxon>
        <taxon>Pseudonocardiaceae</taxon>
        <taxon>Saccharothrix</taxon>
    </lineage>
</organism>
<accession>A0A8T8I3Y6</accession>
<dbReference type="EMBL" id="JAFBCL010000001">
    <property type="protein sequence ID" value="MBM7811698.1"/>
    <property type="molecule type" value="Genomic_DNA"/>
</dbReference>
<evidence type="ECO:0000313" key="7">
    <source>
        <dbReference type="EMBL" id="QTR05466.1"/>
    </source>
</evidence>
<feature type="domain" description="HTH tetR-type" evidence="5">
    <location>
        <begin position="2"/>
        <end position="62"/>
    </location>
</feature>
<dbReference type="PRINTS" id="PR00455">
    <property type="entry name" value="HTHTETR"/>
</dbReference>
<evidence type="ECO:0000313" key="9">
    <source>
        <dbReference type="Proteomes" id="UP001195724"/>
    </source>
</evidence>
<proteinExistence type="predicted"/>
<reference evidence="7" key="2">
    <citation type="submission" date="2021-04" db="EMBL/GenBank/DDBJ databases">
        <title>Saccharothrix algeriensis WGS.</title>
        <authorList>
            <person name="Stuskova K."/>
            <person name="Hakalova E."/>
            <person name="Tebbal A.B."/>
            <person name="Eichmeier A."/>
        </authorList>
    </citation>
    <scope>NUCLEOTIDE SEQUENCE</scope>
    <source>
        <strain evidence="7">NRRL B-24137</strain>
    </source>
</reference>
<evidence type="ECO:0000313" key="6">
    <source>
        <dbReference type="EMBL" id="MBM7811698.1"/>
    </source>
</evidence>
<evidence type="ECO:0000256" key="3">
    <source>
        <dbReference type="ARBA" id="ARBA00023163"/>
    </source>
</evidence>
<dbReference type="PANTHER" id="PTHR30055:SF234">
    <property type="entry name" value="HTH-TYPE TRANSCRIPTIONAL REGULATOR BETI"/>
    <property type="match status" value="1"/>
</dbReference>
<dbReference type="SUPFAM" id="SSF46689">
    <property type="entry name" value="Homeodomain-like"/>
    <property type="match status" value="1"/>
</dbReference>
<protein>
    <submittedName>
        <fullName evidence="6">AcrR family transcriptional regulator</fullName>
    </submittedName>
    <submittedName>
        <fullName evidence="7">TetR family transcriptional regulator</fullName>
    </submittedName>
</protein>
<dbReference type="InterPro" id="IPR001647">
    <property type="entry name" value="HTH_TetR"/>
</dbReference>
<dbReference type="RefSeq" id="WP_204842556.1">
    <property type="nucleotide sequence ID" value="NZ_JAFBCL010000001.1"/>
</dbReference>
<dbReference type="InterPro" id="IPR040611">
    <property type="entry name" value="AlkX_C"/>
</dbReference>
<dbReference type="Proteomes" id="UP001195724">
    <property type="component" value="Unassembled WGS sequence"/>
</dbReference>
<dbReference type="Gene3D" id="1.10.357.10">
    <property type="entry name" value="Tetracycline Repressor, domain 2"/>
    <property type="match status" value="1"/>
</dbReference>
<keyword evidence="3" id="KW-0804">Transcription</keyword>
<dbReference type="AlphaFoldDB" id="A0A8T8I3Y6"/>
<dbReference type="Pfam" id="PF00440">
    <property type="entry name" value="TetR_N"/>
    <property type="match status" value="1"/>
</dbReference>
<dbReference type="PROSITE" id="PS50977">
    <property type="entry name" value="HTH_TETR_2"/>
    <property type="match status" value="1"/>
</dbReference>
<keyword evidence="9" id="KW-1185">Reference proteome</keyword>
<evidence type="ECO:0000256" key="1">
    <source>
        <dbReference type="ARBA" id="ARBA00023015"/>
    </source>
</evidence>
<dbReference type="InterPro" id="IPR009057">
    <property type="entry name" value="Homeodomain-like_sf"/>
</dbReference>
<keyword evidence="2 4" id="KW-0238">DNA-binding</keyword>
<evidence type="ECO:0000313" key="8">
    <source>
        <dbReference type="Proteomes" id="UP000671828"/>
    </source>
</evidence>
<evidence type="ECO:0000256" key="2">
    <source>
        <dbReference type="ARBA" id="ARBA00023125"/>
    </source>
</evidence>
<evidence type="ECO:0000256" key="4">
    <source>
        <dbReference type="PROSITE-ProRule" id="PRU00335"/>
    </source>
</evidence>
<evidence type="ECO:0000259" key="5">
    <source>
        <dbReference type="PROSITE" id="PS50977"/>
    </source>
</evidence>
<dbReference type="InterPro" id="IPR050109">
    <property type="entry name" value="HTH-type_TetR-like_transc_reg"/>
</dbReference>
<dbReference type="GO" id="GO:0000976">
    <property type="term" value="F:transcription cis-regulatory region binding"/>
    <property type="evidence" value="ECO:0007669"/>
    <property type="project" value="TreeGrafter"/>
</dbReference>
<sequence length="181" mass="19838">MTELTRPLLEAAAELLARHGFRGLRVADVATRAGVSRQTVYNEFRNKNGIVEAVTRYKTEEFLDGVRQRLADAPDPVTGLREAVEFVFRLAAKDPLTGSVLGGTHAEDMLPLITTKGHPVLASATDVFLEHIRRHWPLLPPERAELAAETIVRVVLSHLLTPGRDAVRTVEAVTAALLPLP</sequence>
<dbReference type="Proteomes" id="UP000671828">
    <property type="component" value="Chromosome"/>
</dbReference>
<gene>
    <name evidence="7" type="ORF">J7S33_13170</name>
    <name evidence="6" type="ORF">JOE68_002563</name>
</gene>
<dbReference type="GO" id="GO:0003700">
    <property type="term" value="F:DNA-binding transcription factor activity"/>
    <property type="evidence" value="ECO:0007669"/>
    <property type="project" value="TreeGrafter"/>
</dbReference>
<name>A0A8T8I3Y6_9PSEU</name>
<dbReference type="EMBL" id="CP072788">
    <property type="protein sequence ID" value="QTR05466.1"/>
    <property type="molecule type" value="Genomic_DNA"/>
</dbReference>
<feature type="DNA-binding region" description="H-T-H motif" evidence="4">
    <location>
        <begin position="25"/>
        <end position="44"/>
    </location>
</feature>
<reference evidence="6 9" key="1">
    <citation type="submission" date="2021-01" db="EMBL/GenBank/DDBJ databases">
        <title>Sequencing the genomes of 1000 actinobacteria strains.</title>
        <authorList>
            <person name="Klenk H.-P."/>
        </authorList>
    </citation>
    <scope>NUCLEOTIDE SEQUENCE [LARGE SCALE GENOMIC DNA]</scope>
    <source>
        <strain evidence="6 9">DSM 44581</strain>
    </source>
</reference>
<dbReference type="PANTHER" id="PTHR30055">
    <property type="entry name" value="HTH-TYPE TRANSCRIPTIONAL REGULATOR RUTR"/>
    <property type="match status" value="1"/>
</dbReference>